<sequence>MPCGKPLPPPATSTILSNFSKPKETRLAETLTAEATNAGLSKGLKIFILSSAIPARAPKSRARAENTT</sequence>
<protein>
    <submittedName>
        <fullName evidence="2">Uncharacterized protein</fullName>
    </submittedName>
</protein>
<organism evidence="2 3">
    <name type="scientific">Candidatus Magasanikbacteria bacterium RIFOXYD2_FULL_41_14</name>
    <dbReference type="NCBI Taxonomy" id="1798709"/>
    <lineage>
        <taxon>Bacteria</taxon>
        <taxon>Candidatus Magasanikiibacteriota</taxon>
    </lineage>
</organism>
<evidence type="ECO:0000313" key="2">
    <source>
        <dbReference type="EMBL" id="OGH93713.1"/>
    </source>
</evidence>
<accession>A0A1F6PCL4</accession>
<dbReference type="Proteomes" id="UP000178254">
    <property type="component" value="Unassembled WGS sequence"/>
</dbReference>
<reference evidence="2 3" key="1">
    <citation type="journal article" date="2016" name="Nat. Commun.">
        <title>Thousands of microbial genomes shed light on interconnected biogeochemical processes in an aquifer system.</title>
        <authorList>
            <person name="Anantharaman K."/>
            <person name="Brown C.T."/>
            <person name="Hug L.A."/>
            <person name="Sharon I."/>
            <person name="Castelle C.J."/>
            <person name="Probst A.J."/>
            <person name="Thomas B.C."/>
            <person name="Singh A."/>
            <person name="Wilkins M.J."/>
            <person name="Karaoz U."/>
            <person name="Brodie E.L."/>
            <person name="Williams K.H."/>
            <person name="Hubbard S.S."/>
            <person name="Banfield J.F."/>
        </authorList>
    </citation>
    <scope>NUCLEOTIDE SEQUENCE [LARGE SCALE GENOMIC DNA]</scope>
</reference>
<feature type="compositionally biased region" description="Pro residues" evidence="1">
    <location>
        <begin position="1"/>
        <end position="11"/>
    </location>
</feature>
<feature type="region of interest" description="Disordered" evidence="1">
    <location>
        <begin position="1"/>
        <end position="21"/>
    </location>
</feature>
<proteinExistence type="predicted"/>
<evidence type="ECO:0000256" key="1">
    <source>
        <dbReference type="SAM" id="MobiDB-lite"/>
    </source>
</evidence>
<dbReference type="AlphaFoldDB" id="A0A1F6PCL4"/>
<dbReference type="EMBL" id="MFRE01000022">
    <property type="protein sequence ID" value="OGH93713.1"/>
    <property type="molecule type" value="Genomic_DNA"/>
</dbReference>
<comment type="caution">
    <text evidence="2">The sequence shown here is derived from an EMBL/GenBank/DDBJ whole genome shotgun (WGS) entry which is preliminary data.</text>
</comment>
<name>A0A1F6PCL4_9BACT</name>
<evidence type="ECO:0000313" key="3">
    <source>
        <dbReference type="Proteomes" id="UP000178254"/>
    </source>
</evidence>
<gene>
    <name evidence="2" type="ORF">A2538_02390</name>
</gene>